<dbReference type="UniPathway" id="UPA00060">
    <property type="reaction ID" value="UER00139"/>
</dbReference>
<dbReference type="InterPro" id="IPR000417">
    <property type="entry name" value="Hyethyz_kinase"/>
</dbReference>
<keyword evidence="4 11" id="KW-0808">Transferase</keyword>
<dbReference type="EMBL" id="FMZA01000004">
    <property type="protein sequence ID" value="SDC18021.1"/>
    <property type="molecule type" value="Genomic_DNA"/>
</dbReference>
<feature type="binding site" evidence="11">
    <location>
        <position position="171"/>
    </location>
    <ligand>
        <name>ATP</name>
        <dbReference type="ChEBI" id="CHEBI:30616"/>
    </ligand>
</feature>
<evidence type="ECO:0000313" key="12">
    <source>
        <dbReference type="EMBL" id="SDC18021.1"/>
    </source>
</evidence>
<evidence type="ECO:0000256" key="7">
    <source>
        <dbReference type="ARBA" id="ARBA00022777"/>
    </source>
</evidence>
<comment type="catalytic activity">
    <reaction evidence="1 11">
        <text>5-(2-hydroxyethyl)-4-methylthiazole + ATP = 4-methyl-5-(2-phosphooxyethyl)-thiazole + ADP + H(+)</text>
        <dbReference type="Rhea" id="RHEA:24212"/>
        <dbReference type="ChEBI" id="CHEBI:15378"/>
        <dbReference type="ChEBI" id="CHEBI:17957"/>
        <dbReference type="ChEBI" id="CHEBI:30616"/>
        <dbReference type="ChEBI" id="CHEBI:58296"/>
        <dbReference type="ChEBI" id="CHEBI:456216"/>
        <dbReference type="EC" id="2.7.1.50"/>
    </reaction>
</comment>
<feature type="binding site" evidence="11">
    <location>
        <position position="125"/>
    </location>
    <ligand>
        <name>ATP</name>
        <dbReference type="ChEBI" id="CHEBI:30616"/>
    </ligand>
</feature>
<dbReference type="GO" id="GO:0005524">
    <property type="term" value="F:ATP binding"/>
    <property type="evidence" value="ECO:0007669"/>
    <property type="project" value="UniProtKB-UniRule"/>
</dbReference>
<dbReference type="GO" id="GO:0000287">
    <property type="term" value="F:magnesium ion binding"/>
    <property type="evidence" value="ECO:0007669"/>
    <property type="project" value="UniProtKB-UniRule"/>
</dbReference>
<name>A0A1G6JH67_9BACL</name>
<reference evidence="12 13" key="1">
    <citation type="submission" date="2016-10" db="EMBL/GenBank/DDBJ databases">
        <authorList>
            <person name="de Groot N.N."/>
        </authorList>
    </citation>
    <scope>NUCLEOTIDE SEQUENCE [LARGE SCALE GENOMIC DNA]</scope>
    <source>
        <strain evidence="12 13">DSM 45514</strain>
    </source>
</reference>
<proteinExistence type="inferred from homology"/>
<dbReference type="AlphaFoldDB" id="A0A1G6JH67"/>
<feature type="binding site" evidence="11">
    <location>
        <position position="198"/>
    </location>
    <ligand>
        <name>substrate</name>
    </ligand>
</feature>
<evidence type="ECO:0000256" key="4">
    <source>
        <dbReference type="ARBA" id="ARBA00022679"/>
    </source>
</evidence>
<keyword evidence="13" id="KW-1185">Reference proteome</keyword>
<comment type="cofactor">
    <cofactor evidence="2 11">
        <name>Mg(2+)</name>
        <dbReference type="ChEBI" id="CHEBI:18420"/>
    </cofactor>
</comment>
<comment type="function">
    <text evidence="11">Catalyzes the phosphorylation of the hydroxyl group of 4-methyl-5-beta-hydroxyethylthiazole (THZ).</text>
</comment>
<evidence type="ECO:0000256" key="6">
    <source>
        <dbReference type="ARBA" id="ARBA00022741"/>
    </source>
</evidence>
<organism evidence="12 13">
    <name type="scientific">Melghirimyces thermohalophilus</name>
    <dbReference type="NCBI Taxonomy" id="1236220"/>
    <lineage>
        <taxon>Bacteria</taxon>
        <taxon>Bacillati</taxon>
        <taxon>Bacillota</taxon>
        <taxon>Bacilli</taxon>
        <taxon>Bacillales</taxon>
        <taxon>Thermoactinomycetaceae</taxon>
        <taxon>Melghirimyces</taxon>
    </lineage>
</organism>
<evidence type="ECO:0000256" key="5">
    <source>
        <dbReference type="ARBA" id="ARBA00022723"/>
    </source>
</evidence>
<dbReference type="STRING" id="1236220.SAMN04488112_10439"/>
<dbReference type="Pfam" id="PF02110">
    <property type="entry name" value="HK"/>
    <property type="match status" value="1"/>
</dbReference>
<dbReference type="Proteomes" id="UP000199387">
    <property type="component" value="Unassembled WGS sequence"/>
</dbReference>
<evidence type="ECO:0000256" key="2">
    <source>
        <dbReference type="ARBA" id="ARBA00001946"/>
    </source>
</evidence>
<dbReference type="OrthoDB" id="9778146at2"/>
<evidence type="ECO:0000256" key="8">
    <source>
        <dbReference type="ARBA" id="ARBA00022840"/>
    </source>
</evidence>
<dbReference type="SUPFAM" id="SSF53613">
    <property type="entry name" value="Ribokinase-like"/>
    <property type="match status" value="1"/>
</dbReference>
<keyword evidence="6 11" id="KW-0547">Nucleotide-binding</keyword>
<evidence type="ECO:0000256" key="10">
    <source>
        <dbReference type="ARBA" id="ARBA00022977"/>
    </source>
</evidence>
<dbReference type="PRINTS" id="PR01099">
    <property type="entry name" value="HYETHTZKNASE"/>
</dbReference>
<keyword evidence="8 11" id="KW-0067">ATP-binding</keyword>
<keyword evidence="9 11" id="KW-0460">Magnesium</keyword>
<evidence type="ECO:0000256" key="11">
    <source>
        <dbReference type="HAMAP-Rule" id="MF_00228"/>
    </source>
</evidence>
<dbReference type="HAMAP" id="MF_00228">
    <property type="entry name" value="Thz_kinase"/>
    <property type="match status" value="1"/>
</dbReference>
<comment type="pathway">
    <text evidence="3 11">Cofactor biosynthesis; thiamine diphosphate biosynthesis; 4-methyl-5-(2-phosphoethyl)-thiazole from 5-(2-hydroxyethyl)-4-methylthiazole: step 1/1.</text>
</comment>
<evidence type="ECO:0000256" key="9">
    <source>
        <dbReference type="ARBA" id="ARBA00022842"/>
    </source>
</evidence>
<keyword evidence="5 11" id="KW-0479">Metal-binding</keyword>
<dbReference type="NCBIfam" id="NF006830">
    <property type="entry name" value="PRK09355.1"/>
    <property type="match status" value="1"/>
</dbReference>
<dbReference type="NCBIfam" id="TIGR00694">
    <property type="entry name" value="thiM"/>
    <property type="match status" value="1"/>
</dbReference>
<evidence type="ECO:0000313" key="13">
    <source>
        <dbReference type="Proteomes" id="UP000199387"/>
    </source>
</evidence>
<dbReference type="PIRSF" id="PIRSF000513">
    <property type="entry name" value="Thz_kinase"/>
    <property type="match status" value="1"/>
</dbReference>
<evidence type="ECO:0000256" key="3">
    <source>
        <dbReference type="ARBA" id="ARBA00004868"/>
    </source>
</evidence>
<dbReference type="Gene3D" id="3.40.1190.20">
    <property type="match status" value="1"/>
</dbReference>
<dbReference type="InterPro" id="IPR029056">
    <property type="entry name" value="Ribokinase-like"/>
</dbReference>
<protein>
    <recommendedName>
        <fullName evidence="11">Hydroxyethylthiazole kinase</fullName>
        <ecNumber evidence="11">2.7.1.50</ecNumber>
    </recommendedName>
    <alternativeName>
        <fullName evidence="11">4-methyl-5-beta-hydroxyethylthiazole kinase</fullName>
        <shortName evidence="11">TH kinase</shortName>
        <shortName evidence="11">Thz kinase</shortName>
    </alternativeName>
</protein>
<dbReference type="GO" id="GO:0009228">
    <property type="term" value="P:thiamine biosynthetic process"/>
    <property type="evidence" value="ECO:0007669"/>
    <property type="project" value="UniProtKB-KW"/>
</dbReference>
<gene>
    <name evidence="11" type="primary">thiM</name>
    <name evidence="12" type="ORF">SAMN04488112_10439</name>
</gene>
<keyword evidence="7 11" id="KW-0418">Kinase</keyword>
<accession>A0A1G6JH67</accession>
<dbReference type="GO" id="GO:0004417">
    <property type="term" value="F:hydroxyethylthiazole kinase activity"/>
    <property type="evidence" value="ECO:0007669"/>
    <property type="project" value="UniProtKB-UniRule"/>
</dbReference>
<feature type="binding site" evidence="11">
    <location>
        <position position="49"/>
    </location>
    <ligand>
        <name>substrate</name>
    </ligand>
</feature>
<evidence type="ECO:0000256" key="1">
    <source>
        <dbReference type="ARBA" id="ARBA00001771"/>
    </source>
</evidence>
<sequence length="271" mass="28283">MKGEKRVESDLALIDKVRKRQPLIHHITNGVTINDCANITLSCGASPVMADAPEEAADMTRLASALVLNIGTLHQDQVETMIQAGLAANKKGIPVVLDPVGVGATPMRTEAARRLMNRVQITHLKGNAAEIATLAGVQAEVRGVDSGQVGSDLETLAKKAAQIWGVTVTVTGARDWITDGQEQIEVVNGHELMSTVSGTGCMSASVLAAFAATGEDPVASAVSAMATYGVAAEQAARRSRGPGSFRVELFDAIASLTGEQVKEAACVTWRG</sequence>
<comment type="similarity">
    <text evidence="11">Belongs to the Thz kinase family.</text>
</comment>
<dbReference type="CDD" id="cd01170">
    <property type="entry name" value="THZ_kinase"/>
    <property type="match status" value="1"/>
</dbReference>
<dbReference type="GO" id="GO:0009229">
    <property type="term" value="P:thiamine diphosphate biosynthetic process"/>
    <property type="evidence" value="ECO:0007669"/>
    <property type="project" value="UniProtKB-UniRule"/>
</dbReference>
<keyword evidence="10 11" id="KW-0784">Thiamine biosynthesis</keyword>
<dbReference type="EC" id="2.7.1.50" evidence="11"/>